<dbReference type="GO" id="GO:0008168">
    <property type="term" value="F:methyltransferase activity"/>
    <property type="evidence" value="ECO:0007669"/>
    <property type="project" value="UniProtKB-KW"/>
</dbReference>
<dbReference type="EMBL" id="CP163445">
    <property type="protein sequence ID" value="XDQ83234.1"/>
    <property type="molecule type" value="Genomic_DNA"/>
</dbReference>
<evidence type="ECO:0000256" key="3">
    <source>
        <dbReference type="SAM" id="MobiDB-lite"/>
    </source>
</evidence>
<reference evidence="5" key="1">
    <citation type="submission" date="2024-07" db="EMBL/GenBank/DDBJ databases">
        <authorList>
            <person name="Yu S.T."/>
        </authorList>
    </citation>
    <scope>NUCLEOTIDE SEQUENCE</scope>
    <source>
        <strain evidence="5">Y1</strain>
    </source>
</reference>
<dbReference type="PANTHER" id="PTHR43861:SF1">
    <property type="entry name" value="TRANS-ACONITATE 2-METHYLTRANSFERASE"/>
    <property type="match status" value="1"/>
</dbReference>
<dbReference type="SUPFAM" id="SSF53335">
    <property type="entry name" value="S-adenosyl-L-methionine-dependent methyltransferases"/>
    <property type="match status" value="1"/>
</dbReference>
<protein>
    <submittedName>
        <fullName evidence="5">Class I SAM-dependent methyltransferase</fullName>
        <ecNumber evidence="5">2.1.-.-</ecNumber>
    </submittedName>
</protein>
<dbReference type="InterPro" id="IPR041698">
    <property type="entry name" value="Methyltransf_25"/>
</dbReference>
<feature type="region of interest" description="Disordered" evidence="3">
    <location>
        <begin position="198"/>
        <end position="233"/>
    </location>
</feature>
<dbReference type="InterPro" id="IPR029063">
    <property type="entry name" value="SAM-dependent_MTases_sf"/>
</dbReference>
<dbReference type="RefSeq" id="WP_369185404.1">
    <property type="nucleotide sequence ID" value="NZ_CP163445.1"/>
</dbReference>
<evidence type="ECO:0000259" key="4">
    <source>
        <dbReference type="Pfam" id="PF13649"/>
    </source>
</evidence>
<dbReference type="GO" id="GO:0032259">
    <property type="term" value="P:methylation"/>
    <property type="evidence" value="ECO:0007669"/>
    <property type="project" value="UniProtKB-KW"/>
</dbReference>
<organism evidence="5">
    <name type="scientific">Streptomyces sp. Y1</name>
    <dbReference type="NCBI Taxonomy" id="3238634"/>
    <lineage>
        <taxon>Bacteria</taxon>
        <taxon>Bacillati</taxon>
        <taxon>Actinomycetota</taxon>
        <taxon>Actinomycetes</taxon>
        <taxon>Kitasatosporales</taxon>
        <taxon>Streptomycetaceae</taxon>
        <taxon>Streptomyces</taxon>
    </lineage>
</organism>
<keyword evidence="1 5" id="KW-0489">Methyltransferase</keyword>
<name>A0AB39TVW4_9ACTN</name>
<proteinExistence type="predicted"/>
<sequence length="233" mass="25216">MTEPTYLHATRVAYDTVAVDYAKLVPPAFEGDLYGRAMISTFAELTRAVDAGPVADLGCGPGHVTAHLHSLGVTAFGIDLSPETVAVARRTHPDLQFDEGSMTDLDLADGTLGGIIAWYSTVHTPPEHLPVVFAEFHRVLAPGGHLLMVFKAGDKHRRLENAYGHELSLDIYWVSPDRLSELLSQTGLVVDARLICEPSESEKPRQGQQAYLLARKPGQPAGDPEKRAADNVA</sequence>
<accession>A0AB39TVW4</accession>
<dbReference type="EC" id="2.1.-.-" evidence="5"/>
<gene>
    <name evidence="5" type="ORF">AB2U05_34380</name>
</gene>
<keyword evidence="2 5" id="KW-0808">Transferase</keyword>
<feature type="domain" description="Methyltransferase" evidence="4">
    <location>
        <begin position="54"/>
        <end position="144"/>
    </location>
</feature>
<dbReference type="CDD" id="cd02440">
    <property type="entry name" value="AdoMet_MTases"/>
    <property type="match status" value="1"/>
</dbReference>
<dbReference type="PANTHER" id="PTHR43861">
    <property type="entry name" value="TRANS-ACONITATE 2-METHYLTRANSFERASE-RELATED"/>
    <property type="match status" value="1"/>
</dbReference>
<dbReference type="AlphaFoldDB" id="A0AB39TVW4"/>
<dbReference type="Gene3D" id="3.40.50.150">
    <property type="entry name" value="Vaccinia Virus protein VP39"/>
    <property type="match status" value="1"/>
</dbReference>
<evidence type="ECO:0000313" key="5">
    <source>
        <dbReference type="EMBL" id="XDQ83234.1"/>
    </source>
</evidence>
<evidence type="ECO:0000256" key="2">
    <source>
        <dbReference type="ARBA" id="ARBA00022679"/>
    </source>
</evidence>
<dbReference type="GO" id="GO:0017000">
    <property type="term" value="P:antibiotic biosynthetic process"/>
    <property type="evidence" value="ECO:0007669"/>
    <property type="project" value="UniProtKB-ARBA"/>
</dbReference>
<evidence type="ECO:0000256" key="1">
    <source>
        <dbReference type="ARBA" id="ARBA00022603"/>
    </source>
</evidence>
<feature type="compositionally biased region" description="Basic and acidic residues" evidence="3">
    <location>
        <begin position="223"/>
        <end position="233"/>
    </location>
</feature>
<dbReference type="Pfam" id="PF13649">
    <property type="entry name" value="Methyltransf_25"/>
    <property type="match status" value="1"/>
</dbReference>